<comment type="caution">
    <text evidence="1">The sequence shown here is derived from an EMBL/GenBank/DDBJ whole genome shotgun (WGS) entry which is preliminary data.</text>
</comment>
<dbReference type="AlphaFoldDB" id="A0A5D4QVU7"/>
<name>A0A5D4QVU7_9BACI</name>
<dbReference type="Proteomes" id="UP000322139">
    <property type="component" value="Unassembled WGS sequence"/>
</dbReference>
<dbReference type="EMBL" id="VTER01000014">
    <property type="protein sequence ID" value="TYS43157.1"/>
    <property type="molecule type" value="Genomic_DNA"/>
</dbReference>
<evidence type="ECO:0000313" key="1">
    <source>
        <dbReference type="EMBL" id="TYS43157.1"/>
    </source>
</evidence>
<gene>
    <name evidence="1" type="ORF">FZD51_21980</name>
</gene>
<sequence length="98" mass="11384">MRKRSLSILGAAVLLAVLFYMTNPSKQDYLAFSEKQTGEPLPAIVKVERTNFLFFSFYTPNVHHEQGITYLGIFSGFHQVTDGQFDDPWWMKLLDFFK</sequence>
<protein>
    <submittedName>
        <fullName evidence="1">Uncharacterized protein</fullName>
    </submittedName>
</protein>
<evidence type="ECO:0000313" key="2">
    <source>
        <dbReference type="Proteomes" id="UP000322139"/>
    </source>
</evidence>
<reference evidence="1 2" key="1">
    <citation type="submission" date="2019-08" db="EMBL/GenBank/DDBJ databases">
        <title>Bacillus genomes from the desert of Cuatro Cienegas, Coahuila.</title>
        <authorList>
            <person name="Olmedo-Alvarez G."/>
        </authorList>
    </citation>
    <scope>NUCLEOTIDE SEQUENCE [LARGE SCALE GENOMIC DNA]</scope>
    <source>
        <strain evidence="1 2">CH446_14T</strain>
    </source>
</reference>
<accession>A0A5D4QVU7</accession>
<proteinExistence type="predicted"/>
<organism evidence="1 2">
    <name type="scientific">Bacillus infantis</name>
    <dbReference type="NCBI Taxonomy" id="324767"/>
    <lineage>
        <taxon>Bacteria</taxon>
        <taxon>Bacillati</taxon>
        <taxon>Bacillota</taxon>
        <taxon>Bacilli</taxon>
        <taxon>Bacillales</taxon>
        <taxon>Bacillaceae</taxon>
        <taxon>Bacillus</taxon>
    </lineage>
</organism>